<protein>
    <recommendedName>
        <fullName evidence="3">Pectate lyase superfamily protein domain-containing protein</fullName>
    </recommendedName>
</protein>
<dbReference type="Gene3D" id="2.160.20.10">
    <property type="entry name" value="Single-stranded right-handed beta-helix, Pectin lyase-like"/>
    <property type="match status" value="1"/>
</dbReference>
<dbReference type="EMBL" id="POTW01000126">
    <property type="protein sequence ID" value="PZF79629.1"/>
    <property type="molecule type" value="Genomic_DNA"/>
</dbReference>
<gene>
    <name evidence="1" type="ORF">C1I92_30260</name>
</gene>
<dbReference type="SUPFAM" id="SSF51126">
    <property type="entry name" value="Pectin lyase-like"/>
    <property type="match status" value="1"/>
</dbReference>
<sequence length="910" mass="98332">MPTYNTIADLKAAAAPADGTLADILGYWEKGDGGDGRFVFDTSSTKTDNAGTYIAPTSGSGRWHRIIENGTMSAKAWGAHIDNVTDDAPPLQNALDFMAHDTPFELYLPAGDYDIRSQLSYVTSGHAVGPQIRGAGHRQAADVMGPVGTALHWRFPYRSLLRISNDEPQRFNEGGYLRDFGIDAIPREGEEELPPNSQGAGIELSNWWLFSIESVSIIGTHGHGIWAPTRFTAIDISVPGASPNDHLTGRDQRRPNDKPYAWVDNRDGRRGSMAEILAHVDIDDGSIQGFLIRRAGFGYEAGDPVRVTGGNANFTAANAFEGHVGTVNANGGITSIVVDEPGSNYEADVLYNNEDAFNVAGFTMKEVIIVGNDGWGVSMPHFASGGHLYSCYIVDNKMHGVIVGGNSTHIIGGAVASNGVHPTAGFFPGIWVRRGYSSVNGFRTQGCELDGNGYAHICFDGVSGALVEDTRMNSWVTIRPEIIPRIGQLPPSHVKFDVGNFRVQNNGVKLSRCVHRAQPDNGFVATSDVATTNGNATVTFTAEPAANPILDFYPELVVKIVKGVDPVTKEEIRVTFAGGATTTKVVSVDYDNDEMVLEHAPTETLAITAGAYIREAIGDNNVNWYDFGRSVANAAIKVEMPVPSELPKKYTKFANLDDTQPAALIDVQDWILDRPHMVGGNNTTLARVATTLPAAAPVIPPPPPVTNPPTPPPYLEVPFTQIVFDPYKRMEAPGNPAVPTGRYLVKGSGVYQVSGTLSLEDSLAGEVVQIVVNQRTMTLNEDGDEVPVDVTLSEIRRICTGALNPTNPATNYPETFTFESSVAAVQRDTFLGATPPPDITANDMGLLWFNQQTKVLKRYSGTAWVELDDWSTPYNPTVTLSVKLRMFSAVARKLKTDNAGRNTVCFNQIH</sequence>
<dbReference type="AlphaFoldDB" id="A0A2W2BU44"/>
<evidence type="ECO:0008006" key="3">
    <source>
        <dbReference type="Google" id="ProtNLM"/>
    </source>
</evidence>
<accession>A0A2W2BU44</accession>
<dbReference type="InterPro" id="IPR011050">
    <property type="entry name" value="Pectin_lyase_fold/virulence"/>
</dbReference>
<proteinExistence type="predicted"/>
<dbReference type="InterPro" id="IPR012334">
    <property type="entry name" value="Pectin_lyas_fold"/>
</dbReference>
<keyword evidence="2" id="KW-1185">Reference proteome</keyword>
<evidence type="ECO:0000313" key="1">
    <source>
        <dbReference type="EMBL" id="PZF79629.1"/>
    </source>
</evidence>
<dbReference type="Proteomes" id="UP000248764">
    <property type="component" value="Unassembled WGS sequence"/>
</dbReference>
<evidence type="ECO:0000313" key="2">
    <source>
        <dbReference type="Proteomes" id="UP000248764"/>
    </source>
</evidence>
<organism evidence="1 2">
    <name type="scientific">Jiangella anatolica</name>
    <dbReference type="NCBI Taxonomy" id="2670374"/>
    <lineage>
        <taxon>Bacteria</taxon>
        <taxon>Bacillati</taxon>
        <taxon>Actinomycetota</taxon>
        <taxon>Actinomycetes</taxon>
        <taxon>Jiangellales</taxon>
        <taxon>Jiangellaceae</taxon>
        <taxon>Jiangella</taxon>
    </lineage>
</organism>
<reference evidence="1 2" key="1">
    <citation type="submission" date="2018-01" db="EMBL/GenBank/DDBJ databases">
        <title>Draft genome sequence of Jiangella sp. GTF31.</title>
        <authorList>
            <person name="Sahin N."/>
            <person name="Ay H."/>
            <person name="Saygin H."/>
        </authorList>
    </citation>
    <scope>NUCLEOTIDE SEQUENCE [LARGE SCALE GENOMIC DNA]</scope>
    <source>
        <strain evidence="1 2">GTF31</strain>
    </source>
</reference>
<comment type="caution">
    <text evidence="1">The sequence shown here is derived from an EMBL/GenBank/DDBJ whole genome shotgun (WGS) entry which is preliminary data.</text>
</comment>
<name>A0A2W2BU44_9ACTN</name>
<dbReference type="RefSeq" id="WP_111258357.1">
    <property type="nucleotide sequence ID" value="NZ_POTW01000126.1"/>
</dbReference>